<dbReference type="Proteomes" id="UP001224775">
    <property type="component" value="Unassembled WGS sequence"/>
</dbReference>
<dbReference type="Pfam" id="PF00447">
    <property type="entry name" value="HSF_DNA-bind"/>
    <property type="match status" value="1"/>
</dbReference>
<accession>A0AAD8Y759</accession>
<evidence type="ECO:0000313" key="5">
    <source>
        <dbReference type="EMBL" id="KAK1739951.1"/>
    </source>
</evidence>
<dbReference type="Gene3D" id="1.10.10.10">
    <property type="entry name" value="Winged helix-like DNA-binding domain superfamily/Winged helix DNA-binding domain"/>
    <property type="match status" value="1"/>
</dbReference>
<evidence type="ECO:0000256" key="3">
    <source>
        <dbReference type="ARBA" id="ARBA00023242"/>
    </source>
</evidence>
<comment type="subcellular location">
    <subcellularLocation>
        <location evidence="1">Nucleus</location>
    </subcellularLocation>
</comment>
<keyword evidence="2" id="KW-0238">DNA-binding</keyword>
<dbReference type="InterPro" id="IPR036390">
    <property type="entry name" value="WH_DNA-bd_sf"/>
</dbReference>
<dbReference type="InterPro" id="IPR000232">
    <property type="entry name" value="HSF_DNA-bd"/>
</dbReference>
<sequence length="119" mass="13402">MLDRESQNSTIVHWSTDGNSFIIIMDEDIIPTYFDNPIIFASFQSKLYLWGFNRVSNRETGRHEFCSPAFRRLSVDNAVAAAEPSSNAGVQVQQQQQQTLASSLLQALAQSIKPGRCHR</sequence>
<proteinExistence type="predicted"/>
<dbReference type="AlphaFoldDB" id="A0AAD8Y759"/>
<dbReference type="GO" id="GO:0005634">
    <property type="term" value="C:nucleus"/>
    <property type="evidence" value="ECO:0007669"/>
    <property type="project" value="UniProtKB-SubCell"/>
</dbReference>
<reference evidence="5" key="1">
    <citation type="submission" date="2023-06" db="EMBL/GenBank/DDBJ databases">
        <title>Survivors Of The Sea: Transcriptome response of Skeletonema marinoi to long-term dormancy.</title>
        <authorList>
            <person name="Pinder M.I.M."/>
            <person name="Kourtchenko O."/>
            <person name="Robertson E.K."/>
            <person name="Larsson T."/>
            <person name="Maumus F."/>
            <person name="Osuna-Cruz C.M."/>
            <person name="Vancaester E."/>
            <person name="Stenow R."/>
            <person name="Vandepoele K."/>
            <person name="Ploug H."/>
            <person name="Bruchert V."/>
            <person name="Godhe A."/>
            <person name="Topel M."/>
        </authorList>
    </citation>
    <scope>NUCLEOTIDE SEQUENCE</scope>
    <source>
        <strain evidence="5">R05AC</strain>
    </source>
</reference>
<dbReference type="GO" id="GO:0003700">
    <property type="term" value="F:DNA-binding transcription factor activity"/>
    <property type="evidence" value="ECO:0007669"/>
    <property type="project" value="InterPro"/>
</dbReference>
<evidence type="ECO:0000256" key="2">
    <source>
        <dbReference type="ARBA" id="ARBA00023125"/>
    </source>
</evidence>
<evidence type="ECO:0000313" key="6">
    <source>
        <dbReference type="Proteomes" id="UP001224775"/>
    </source>
</evidence>
<dbReference type="InterPro" id="IPR036388">
    <property type="entry name" value="WH-like_DNA-bd_sf"/>
</dbReference>
<evidence type="ECO:0000256" key="1">
    <source>
        <dbReference type="ARBA" id="ARBA00004123"/>
    </source>
</evidence>
<evidence type="ECO:0000259" key="4">
    <source>
        <dbReference type="Pfam" id="PF00447"/>
    </source>
</evidence>
<dbReference type="GO" id="GO:0043565">
    <property type="term" value="F:sequence-specific DNA binding"/>
    <property type="evidence" value="ECO:0007669"/>
    <property type="project" value="InterPro"/>
</dbReference>
<comment type="caution">
    <text evidence="5">The sequence shown here is derived from an EMBL/GenBank/DDBJ whole genome shotgun (WGS) entry which is preliminary data.</text>
</comment>
<dbReference type="EMBL" id="JATAAI010000017">
    <property type="protein sequence ID" value="KAK1739951.1"/>
    <property type="molecule type" value="Genomic_DNA"/>
</dbReference>
<dbReference type="SUPFAM" id="SSF46785">
    <property type="entry name" value="Winged helix' DNA-binding domain"/>
    <property type="match status" value="1"/>
</dbReference>
<protein>
    <recommendedName>
        <fullName evidence="4">HSF-type DNA-binding domain-containing protein</fullName>
    </recommendedName>
</protein>
<gene>
    <name evidence="5" type="ORF">QTG54_009710</name>
</gene>
<feature type="domain" description="HSF-type DNA-binding" evidence="4">
    <location>
        <begin position="5"/>
        <end position="74"/>
    </location>
</feature>
<organism evidence="5 6">
    <name type="scientific">Skeletonema marinoi</name>
    <dbReference type="NCBI Taxonomy" id="267567"/>
    <lineage>
        <taxon>Eukaryota</taxon>
        <taxon>Sar</taxon>
        <taxon>Stramenopiles</taxon>
        <taxon>Ochrophyta</taxon>
        <taxon>Bacillariophyta</taxon>
        <taxon>Coscinodiscophyceae</taxon>
        <taxon>Thalassiosirophycidae</taxon>
        <taxon>Thalassiosirales</taxon>
        <taxon>Skeletonemataceae</taxon>
        <taxon>Skeletonema</taxon>
        <taxon>Skeletonema marinoi-dohrnii complex</taxon>
    </lineage>
</organism>
<keyword evidence="3" id="KW-0539">Nucleus</keyword>
<keyword evidence="6" id="KW-1185">Reference proteome</keyword>
<name>A0AAD8Y759_9STRA</name>